<dbReference type="FunFam" id="3.30.160.60:FF:001962">
    <property type="entry name" value="Zinc finger and SCAN domain-containing protein 32"/>
    <property type="match status" value="1"/>
</dbReference>
<dbReference type="GO" id="GO:0008270">
    <property type="term" value="F:zinc ion binding"/>
    <property type="evidence" value="ECO:0007669"/>
    <property type="project" value="UniProtKB-KW"/>
</dbReference>
<organism evidence="18 19">
    <name type="scientific">Microcebus murinus</name>
    <name type="common">Gray mouse lemur</name>
    <name type="synonym">Lemur murinus</name>
    <dbReference type="NCBI Taxonomy" id="30608"/>
    <lineage>
        <taxon>Eukaryota</taxon>
        <taxon>Metazoa</taxon>
        <taxon>Chordata</taxon>
        <taxon>Craniata</taxon>
        <taxon>Vertebrata</taxon>
        <taxon>Euteleostomi</taxon>
        <taxon>Mammalia</taxon>
        <taxon>Eutheria</taxon>
        <taxon>Euarchontoglires</taxon>
        <taxon>Primates</taxon>
        <taxon>Strepsirrhini</taxon>
        <taxon>Lemuriformes</taxon>
        <taxon>Cheirogaleidae</taxon>
        <taxon>Microcebus</taxon>
    </lineage>
</organism>
<evidence type="ECO:0000313" key="19">
    <source>
        <dbReference type="Proteomes" id="UP000694394"/>
    </source>
</evidence>
<dbReference type="GeneID" id="105859687"/>
<dbReference type="Ensembl" id="ENSMICT00000026405.2">
    <property type="protein sequence ID" value="ENSMICP00000039823.1"/>
    <property type="gene ID" value="ENSMICG00000031981.2"/>
</dbReference>
<feature type="domain" description="KRAB" evidence="17">
    <location>
        <begin position="211"/>
        <end position="280"/>
    </location>
</feature>
<feature type="region of interest" description="Disordered" evidence="14">
    <location>
        <begin position="521"/>
        <end position="549"/>
    </location>
</feature>
<evidence type="ECO:0000256" key="10">
    <source>
        <dbReference type="ARBA" id="ARBA00023163"/>
    </source>
</evidence>
<evidence type="ECO:0000259" key="16">
    <source>
        <dbReference type="PROSITE" id="PS50804"/>
    </source>
</evidence>
<keyword evidence="6 12" id="KW-0863">Zinc-finger</keyword>
<comment type="subcellular location">
    <subcellularLocation>
        <location evidence="2 13">Nucleus</location>
    </subcellularLocation>
</comment>
<gene>
    <name evidence="18" type="primary">ZSCAN32</name>
</gene>
<keyword evidence="9" id="KW-0238">DNA-binding</keyword>
<dbReference type="Proteomes" id="UP000694394">
    <property type="component" value="Chromosome 17"/>
</dbReference>
<dbReference type="SUPFAM" id="SSF57667">
    <property type="entry name" value="beta-beta-alpha zinc fingers"/>
    <property type="match status" value="4"/>
</dbReference>
<evidence type="ECO:0000256" key="5">
    <source>
        <dbReference type="ARBA" id="ARBA00022737"/>
    </source>
</evidence>
<dbReference type="InterPro" id="IPR013087">
    <property type="entry name" value="Znf_C2H2_type"/>
</dbReference>
<feature type="region of interest" description="Disordered" evidence="14">
    <location>
        <begin position="142"/>
        <end position="177"/>
    </location>
</feature>
<keyword evidence="7" id="KW-0862">Zinc</keyword>
<feature type="compositionally biased region" description="Polar residues" evidence="14">
    <location>
        <begin position="163"/>
        <end position="173"/>
    </location>
</feature>
<dbReference type="Pfam" id="PF13837">
    <property type="entry name" value="Myb_DNA-bind_4"/>
    <property type="match status" value="1"/>
</dbReference>
<feature type="region of interest" description="Disordered" evidence="14">
    <location>
        <begin position="1"/>
        <end position="33"/>
    </location>
</feature>
<evidence type="ECO:0000256" key="8">
    <source>
        <dbReference type="ARBA" id="ARBA00023015"/>
    </source>
</evidence>
<evidence type="ECO:0000256" key="7">
    <source>
        <dbReference type="ARBA" id="ARBA00022833"/>
    </source>
</evidence>
<dbReference type="GO" id="GO:0000978">
    <property type="term" value="F:RNA polymerase II cis-regulatory region sequence-specific DNA binding"/>
    <property type="evidence" value="ECO:0007669"/>
    <property type="project" value="TreeGrafter"/>
</dbReference>
<dbReference type="InterPro" id="IPR001909">
    <property type="entry name" value="KRAB"/>
</dbReference>
<dbReference type="InterPro" id="IPR036051">
    <property type="entry name" value="KRAB_dom_sf"/>
</dbReference>
<dbReference type="Gene3D" id="3.30.160.60">
    <property type="entry name" value="Classic Zinc Finger"/>
    <property type="match status" value="6"/>
</dbReference>
<dbReference type="InterPro" id="IPR036236">
    <property type="entry name" value="Znf_C2H2_sf"/>
</dbReference>
<dbReference type="GO" id="GO:0000981">
    <property type="term" value="F:DNA-binding transcription factor activity, RNA polymerase II-specific"/>
    <property type="evidence" value="ECO:0007669"/>
    <property type="project" value="TreeGrafter"/>
</dbReference>
<protein>
    <submittedName>
        <fullName evidence="18">Zinc finger and SCAN domain containing 32</fullName>
    </submittedName>
</protein>
<dbReference type="GO" id="GO:0042802">
    <property type="term" value="F:identical protein binding"/>
    <property type="evidence" value="ECO:0007669"/>
    <property type="project" value="Ensembl"/>
</dbReference>
<feature type="domain" description="C2H2-type" evidence="15">
    <location>
        <begin position="725"/>
        <end position="752"/>
    </location>
</feature>
<reference evidence="18" key="2">
    <citation type="submission" date="2025-08" db="UniProtKB">
        <authorList>
            <consortium name="Ensembl"/>
        </authorList>
    </citation>
    <scope>IDENTIFICATION</scope>
</reference>
<dbReference type="EMBL" id="ABDC03020828">
    <property type="status" value="NOT_ANNOTATED_CDS"/>
    <property type="molecule type" value="Genomic_DNA"/>
</dbReference>
<dbReference type="PANTHER" id="PTHR23226:SF209">
    <property type="entry name" value="ZINC FINGER AND SCAN DOMAIN-CONTAINING PROTEIN 32"/>
    <property type="match status" value="1"/>
</dbReference>
<dbReference type="CDD" id="cd07936">
    <property type="entry name" value="SCAN"/>
    <property type="match status" value="1"/>
</dbReference>
<dbReference type="AlphaFoldDB" id="A0A8C5XQY5"/>
<feature type="region of interest" description="Disordered" evidence="14">
    <location>
        <begin position="250"/>
        <end position="315"/>
    </location>
</feature>
<feature type="domain" description="SCAN box" evidence="16">
    <location>
        <begin position="37"/>
        <end position="117"/>
    </location>
</feature>
<dbReference type="RefSeq" id="XP_012599158.1">
    <property type="nucleotide sequence ID" value="XM_012743704.2"/>
</dbReference>
<keyword evidence="11 13" id="KW-0539">Nucleus</keyword>
<evidence type="ECO:0000256" key="13">
    <source>
        <dbReference type="PROSITE-ProRule" id="PRU00187"/>
    </source>
</evidence>
<feature type="domain" description="C2H2-type" evidence="15">
    <location>
        <begin position="613"/>
        <end position="640"/>
    </location>
</feature>
<dbReference type="InterPro" id="IPR038269">
    <property type="entry name" value="SCAN_sf"/>
</dbReference>
<dbReference type="SUPFAM" id="SSF109640">
    <property type="entry name" value="KRAB domain (Kruppel-associated box)"/>
    <property type="match status" value="1"/>
</dbReference>
<evidence type="ECO:0000256" key="3">
    <source>
        <dbReference type="ARBA" id="ARBA00006991"/>
    </source>
</evidence>
<dbReference type="FunFam" id="1.10.4020.10:FF:000001">
    <property type="entry name" value="zinc finger protein 263 isoform X1"/>
    <property type="match status" value="1"/>
</dbReference>
<feature type="compositionally biased region" description="Polar residues" evidence="14">
    <location>
        <begin position="9"/>
        <end position="33"/>
    </location>
</feature>
<dbReference type="InterPro" id="IPR044822">
    <property type="entry name" value="Myb_DNA-bind_4"/>
</dbReference>
<evidence type="ECO:0000256" key="11">
    <source>
        <dbReference type="ARBA" id="ARBA00023242"/>
    </source>
</evidence>
<evidence type="ECO:0000256" key="1">
    <source>
        <dbReference type="ARBA" id="ARBA00003767"/>
    </source>
</evidence>
<dbReference type="PROSITE" id="PS00028">
    <property type="entry name" value="ZINC_FINGER_C2H2_1"/>
    <property type="match status" value="6"/>
</dbReference>
<dbReference type="PROSITE" id="PS50157">
    <property type="entry name" value="ZINC_FINGER_C2H2_2"/>
    <property type="match status" value="6"/>
</dbReference>
<accession>A0A8C5XQY5</accession>
<evidence type="ECO:0000256" key="4">
    <source>
        <dbReference type="ARBA" id="ARBA00022723"/>
    </source>
</evidence>
<keyword evidence="8" id="KW-0805">Transcription regulation</keyword>
<reference evidence="18" key="1">
    <citation type="submission" date="2016-12" db="EMBL/GenBank/DDBJ databases">
        <title>Mouse lemur reference genome and diversity panel.</title>
        <authorList>
            <person name="Harris R."/>
            <person name="Larsen P."/>
            <person name="Liu Y."/>
            <person name="Hughes D.S."/>
            <person name="Murali S."/>
            <person name="Raveendran M."/>
            <person name="Korchina V."/>
            <person name="Wang M."/>
            <person name="Jhangiani S."/>
            <person name="Bandaranaike D."/>
            <person name="Bellair M."/>
            <person name="Blankenburg K."/>
            <person name="Chao H."/>
            <person name="Dahdouli M."/>
            <person name="Dinh H."/>
            <person name="Doddapaneni H."/>
            <person name="English A."/>
            <person name="Firestine M."/>
            <person name="Gnanaolivu R."/>
            <person name="Gross S."/>
            <person name="Hernandez B."/>
            <person name="Javaid M."/>
            <person name="Jayaseelan J."/>
            <person name="Jones J."/>
            <person name="Khan Z."/>
            <person name="Kovar C."/>
            <person name="Kurapati P."/>
            <person name="Le B."/>
            <person name="Lee S."/>
            <person name="Li M."/>
            <person name="Mathew T."/>
            <person name="Narasimhan A."/>
            <person name="Ngo D."/>
            <person name="Nguyen L."/>
            <person name="Okwuonu G."/>
            <person name="Ongeri F."/>
            <person name="Osuji N."/>
            <person name="Pu L.-L."/>
            <person name="Puazo M."/>
            <person name="Quiroz J."/>
            <person name="Raj R."/>
            <person name="Rajbhandari K."/>
            <person name="Reid J.G."/>
            <person name="Santibanez J."/>
            <person name="Sexton D."/>
            <person name="Skinner E."/>
            <person name="Vee V."/>
            <person name="Weissenberger G."/>
            <person name="Wu Y."/>
            <person name="Xin Y."/>
            <person name="Han Y."/>
            <person name="Campbell C."/>
            <person name="Brown A."/>
            <person name="Sullivan B."/>
            <person name="Shelton J."/>
            <person name="Brown S."/>
            <person name="Dudchenko O."/>
            <person name="Machol I."/>
            <person name="Durand N."/>
            <person name="Shamim M."/>
            <person name="Lieberman A."/>
            <person name="Muzny D.M."/>
            <person name="Richards S."/>
            <person name="Yoder A."/>
            <person name="Worley K.C."/>
            <person name="Rogers J."/>
            <person name="Gibbs R.A."/>
        </authorList>
    </citation>
    <scope>NUCLEOTIDE SEQUENCE [LARGE SCALE GENOMIC DNA]</scope>
</reference>
<name>A0A8C5XQY5_MICMU</name>
<evidence type="ECO:0000259" key="17">
    <source>
        <dbReference type="PROSITE" id="PS50805"/>
    </source>
</evidence>
<feature type="domain" description="C2H2-type" evidence="15">
    <location>
        <begin position="585"/>
        <end position="612"/>
    </location>
</feature>
<dbReference type="Pfam" id="PF00096">
    <property type="entry name" value="zf-C2H2"/>
    <property type="match status" value="6"/>
</dbReference>
<keyword evidence="5" id="KW-0677">Repeat</keyword>
<feature type="domain" description="C2H2-type" evidence="15">
    <location>
        <begin position="669"/>
        <end position="696"/>
    </location>
</feature>
<dbReference type="GeneTree" id="ENSGT00940000159113"/>
<dbReference type="InterPro" id="IPR003309">
    <property type="entry name" value="SCAN_dom"/>
</dbReference>
<keyword evidence="4" id="KW-0479">Metal-binding</keyword>
<dbReference type="FunFam" id="3.30.160.60:FF:000358">
    <property type="entry name" value="zinc finger protein 24"/>
    <property type="match status" value="1"/>
</dbReference>
<dbReference type="CTD" id="54925"/>
<evidence type="ECO:0000256" key="2">
    <source>
        <dbReference type="ARBA" id="ARBA00004123"/>
    </source>
</evidence>
<dbReference type="PROSITE" id="PS50804">
    <property type="entry name" value="SCAN_BOX"/>
    <property type="match status" value="1"/>
</dbReference>
<feature type="compositionally biased region" description="Basic and acidic residues" evidence="14">
    <location>
        <begin position="292"/>
        <end position="309"/>
    </location>
</feature>
<proteinExistence type="inferred from homology"/>
<evidence type="ECO:0000256" key="14">
    <source>
        <dbReference type="SAM" id="MobiDB-lite"/>
    </source>
</evidence>
<dbReference type="PANTHER" id="PTHR23226">
    <property type="entry name" value="ZINC FINGER AND SCAN DOMAIN-CONTAINING"/>
    <property type="match status" value="1"/>
</dbReference>
<dbReference type="SMART" id="SM00355">
    <property type="entry name" value="ZnF_C2H2"/>
    <property type="match status" value="6"/>
</dbReference>
<dbReference type="SMART" id="SM00431">
    <property type="entry name" value="SCAN"/>
    <property type="match status" value="1"/>
</dbReference>
<dbReference type="Gene3D" id="1.10.4020.10">
    <property type="entry name" value="DNA breaking-rejoining enzymes"/>
    <property type="match status" value="1"/>
</dbReference>
<feature type="domain" description="C2H2-type" evidence="15">
    <location>
        <begin position="641"/>
        <end position="668"/>
    </location>
</feature>
<dbReference type="FunFam" id="3.30.160.60:FF:000355">
    <property type="entry name" value="zinc finger and SCAN domain-containing protein 20 isoform X1"/>
    <property type="match status" value="1"/>
</dbReference>
<feature type="compositionally biased region" description="Basic and acidic residues" evidence="14">
    <location>
        <begin position="536"/>
        <end position="547"/>
    </location>
</feature>
<feature type="domain" description="C2H2-type" evidence="15">
    <location>
        <begin position="697"/>
        <end position="724"/>
    </location>
</feature>
<evidence type="ECO:0000256" key="6">
    <source>
        <dbReference type="ARBA" id="ARBA00022771"/>
    </source>
</evidence>
<sequence>MMAAERSPQAHSSSNKDSTQGQKSALQGNSPDSEASRQRFRQFCYQEVAGPHEAFSRLWELCCQWLRPKTRSKEQILELLVLEQFLTILPEEIQTWVREQCPENGEEAVALVEDVQRAPEQVSGSGKDLKVLMEEVAPWGAARESLRSPGKQAVQPEERTLKELQSSHQSPGEQSEAWLAPQVPRNLPQKMGLQAQETGTMVWIAGSQGLATCKDRAISPCQQDWVCVGPAQRVLHRGAAQDDRRVSLGFPIHSPNVGSGLDQREHAGTTDFHGCRARKRSESSTSETGVEAQEKSAKGEEEIRGDAKQLDSANEKVTGVHWASEETRTFLSILSESQFYEKLQMHQHCGQLYGKVAELLCEQGFHRTLEQCQTKFRSLQASYHPGRQGCSPEPCAFQEEIEALLASQGPTSSPRSLADRAVEAKGPGQGPQAQKEVEDGDTVEDSNSCKTNCKQPVQATGSPHSYSLLQSHLGFESRNGIKKENLKWISTSEEVEMNKALHIKSSGEDFWHSELKKGWKSKPVSGRQYRNSPVESEEKSPSQDKTSHQRLYTGDKSCTHFLCGKNCSQSVLFPHKPAPESEKTSQCSECGKTFSRGSYLVRHQRIHTGEKPHKCSECGKGFSERSNLTAHLRTHTGERPYQCGQCGKSFNQSSSLIVHQRTHTGEKPYQCIVCGKRFNNSSQFSTHRRIHTGESPYRCAECGKSFNNSSHFSAHQKTHTREKPYKCSRCEKSFIKNSALTRHQAVHIKDNSHYRKGEVCYK</sequence>
<evidence type="ECO:0000256" key="9">
    <source>
        <dbReference type="ARBA" id="ARBA00023125"/>
    </source>
</evidence>
<dbReference type="PROSITE" id="PS50805">
    <property type="entry name" value="KRAB"/>
    <property type="match status" value="1"/>
</dbReference>
<keyword evidence="10" id="KW-0804">Transcription</keyword>
<feature type="region of interest" description="Disordered" evidence="14">
    <location>
        <begin position="407"/>
        <end position="463"/>
    </location>
</feature>
<dbReference type="FunFam" id="3.30.160.60:FF:000258">
    <property type="entry name" value="zinc finger and SCAN domain-containing protein 29 isoform X2"/>
    <property type="match status" value="2"/>
</dbReference>
<keyword evidence="19" id="KW-1185">Reference proteome</keyword>
<evidence type="ECO:0000259" key="15">
    <source>
        <dbReference type="PROSITE" id="PS50157"/>
    </source>
</evidence>
<dbReference type="FunFam" id="3.30.160.60:FF:000338">
    <property type="entry name" value="zinc finger protein 383"/>
    <property type="match status" value="1"/>
</dbReference>
<dbReference type="Pfam" id="PF02023">
    <property type="entry name" value="SCAN"/>
    <property type="match status" value="1"/>
</dbReference>
<comment type="similarity">
    <text evidence="3">Belongs to the krueppel C2H2-type zinc-finger protein family.</text>
</comment>
<dbReference type="GO" id="GO:0005634">
    <property type="term" value="C:nucleus"/>
    <property type="evidence" value="ECO:0007669"/>
    <property type="project" value="UniProtKB-SubCell"/>
</dbReference>
<comment type="function">
    <text evidence="1">May be involved in transcriptional regulation.</text>
</comment>
<dbReference type="SUPFAM" id="SSF47353">
    <property type="entry name" value="Retrovirus capsid dimerization domain-like"/>
    <property type="match status" value="1"/>
</dbReference>
<dbReference type="OrthoDB" id="6077919at2759"/>
<evidence type="ECO:0000313" key="18">
    <source>
        <dbReference type="Ensembl" id="ENSMICP00000039823.1"/>
    </source>
</evidence>
<reference evidence="18" key="3">
    <citation type="submission" date="2025-09" db="UniProtKB">
        <authorList>
            <consortium name="Ensembl"/>
        </authorList>
    </citation>
    <scope>IDENTIFICATION</scope>
</reference>
<feature type="compositionally biased region" description="Polar residues" evidence="14">
    <location>
        <begin position="445"/>
        <end position="463"/>
    </location>
</feature>
<dbReference type="KEGG" id="mmur:105859687"/>
<evidence type="ECO:0000256" key="12">
    <source>
        <dbReference type="PROSITE-ProRule" id="PRU00042"/>
    </source>
</evidence>
<dbReference type="Gene3D" id="1.10.10.60">
    <property type="entry name" value="Homeodomain-like"/>
    <property type="match status" value="1"/>
</dbReference>